<evidence type="ECO:0000259" key="5">
    <source>
        <dbReference type="PROSITE" id="PS51635"/>
    </source>
</evidence>
<evidence type="ECO:0000256" key="4">
    <source>
        <dbReference type="ARBA" id="ARBA00023098"/>
    </source>
</evidence>
<comment type="similarity">
    <text evidence="1">Belongs to the NTE family.</text>
</comment>
<evidence type="ECO:0000256" key="2">
    <source>
        <dbReference type="ARBA" id="ARBA00022801"/>
    </source>
</evidence>
<accession>A0A382QE66</accession>
<dbReference type="InterPro" id="IPR001423">
    <property type="entry name" value="LysoPLipase_patatin_CS"/>
</dbReference>
<name>A0A382QE66_9ZZZZ</name>
<dbReference type="EMBL" id="UINC01113917">
    <property type="protein sequence ID" value="SVC83859.1"/>
    <property type="molecule type" value="Genomic_DNA"/>
</dbReference>
<dbReference type="InterPro" id="IPR016035">
    <property type="entry name" value="Acyl_Trfase/lysoPLipase"/>
</dbReference>
<evidence type="ECO:0000256" key="3">
    <source>
        <dbReference type="ARBA" id="ARBA00022963"/>
    </source>
</evidence>
<dbReference type="SUPFAM" id="SSF52151">
    <property type="entry name" value="FabD/lysophospholipase-like"/>
    <property type="match status" value="1"/>
</dbReference>
<dbReference type="PROSITE" id="PS51635">
    <property type="entry name" value="PNPLA"/>
    <property type="match status" value="1"/>
</dbReference>
<keyword evidence="2" id="KW-0378">Hydrolase</keyword>
<feature type="domain" description="PNPLA" evidence="5">
    <location>
        <begin position="8"/>
        <end position="197"/>
    </location>
</feature>
<protein>
    <recommendedName>
        <fullName evidence="5">PNPLA domain-containing protein</fullName>
    </recommendedName>
</protein>
<organism evidence="6">
    <name type="scientific">marine metagenome</name>
    <dbReference type="NCBI Taxonomy" id="408172"/>
    <lineage>
        <taxon>unclassified sequences</taxon>
        <taxon>metagenomes</taxon>
        <taxon>ecological metagenomes</taxon>
    </lineage>
</organism>
<dbReference type="GO" id="GO:0046470">
    <property type="term" value="P:phosphatidylcholine metabolic process"/>
    <property type="evidence" value="ECO:0007669"/>
    <property type="project" value="InterPro"/>
</dbReference>
<dbReference type="Pfam" id="PF01734">
    <property type="entry name" value="Patatin"/>
    <property type="match status" value="1"/>
</dbReference>
<dbReference type="GO" id="GO:0004622">
    <property type="term" value="F:phosphatidylcholine lysophospholipase activity"/>
    <property type="evidence" value="ECO:0007669"/>
    <property type="project" value="InterPro"/>
</dbReference>
<keyword evidence="4" id="KW-0443">Lipid metabolism</keyword>
<evidence type="ECO:0000256" key="1">
    <source>
        <dbReference type="ARBA" id="ARBA00006636"/>
    </source>
</evidence>
<dbReference type="PANTHER" id="PTHR14226">
    <property type="entry name" value="NEUROPATHY TARGET ESTERASE/SWISS CHEESE D.MELANOGASTER"/>
    <property type="match status" value="1"/>
</dbReference>
<sequence length="300" mass="32895">MTQPFLGLALGGGGARGAAHIGVLQELHRAGIKIDAVAGASAGSLIGAMYAYSLDPFWIEEQFRKNMALNPFTNAASKRFLNGRKPGSVLDQIAKKVSDHFQMMMSLNRKSIIKRQLLQDAISFLLPATTFDDLKIPLKVVSTDLESCEDIIHDRGDLVEALVQSCSIPGFVEPTEQDNRIIVDGGVGMPIPVPVLKENCAFTLAVDISQYTLEKLGKTTMISITQRAEIITSNRLKAKLAQEADFVIRPDTLGIHWSDFEQFDVLMEQGKLAVEGSIQPLKKMINQKPTVSDGNKEWLS</sequence>
<dbReference type="InterPro" id="IPR050301">
    <property type="entry name" value="NTE"/>
</dbReference>
<dbReference type="PROSITE" id="PS01237">
    <property type="entry name" value="UPF0028"/>
    <property type="match status" value="1"/>
</dbReference>
<evidence type="ECO:0000313" key="6">
    <source>
        <dbReference type="EMBL" id="SVC83859.1"/>
    </source>
</evidence>
<keyword evidence="3" id="KW-0442">Lipid degradation</keyword>
<dbReference type="Gene3D" id="3.40.1090.10">
    <property type="entry name" value="Cytosolic phospholipase A2 catalytic domain"/>
    <property type="match status" value="1"/>
</dbReference>
<dbReference type="InterPro" id="IPR002641">
    <property type="entry name" value="PNPLA_dom"/>
</dbReference>
<dbReference type="GO" id="GO:0016042">
    <property type="term" value="P:lipid catabolic process"/>
    <property type="evidence" value="ECO:0007669"/>
    <property type="project" value="UniProtKB-KW"/>
</dbReference>
<reference evidence="6" key="1">
    <citation type="submission" date="2018-05" db="EMBL/GenBank/DDBJ databases">
        <authorList>
            <person name="Lanie J.A."/>
            <person name="Ng W.-L."/>
            <person name="Kazmierczak K.M."/>
            <person name="Andrzejewski T.M."/>
            <person name="Davidsen T.M."/>
            <person name="Wayne K.J."/>
            <person name="Tettelin H."/>
            <person name="Glass J.I."/>
            <person name="Rusch D."/>
            <person name="Podicherti R."/>
            <person name="Tsui H.-C.T."/>
            <person name="Winkler M.E."/>
        </authorList>
    </citation>
    <scope>NUCLEOTIDE SEQUENCE</scope>
</reference>
<proteinExistence type="inferred from homology"/>
<dbReference type="AlphaFoldDB" id="A0A382QE66"/>
<gene>
    <name evidence="6" type="ORF">METZ01_LOCUS336713</name>
</gene>
<dbReference type="PANTHER" id="PTHR14226:SF29">
    <property type="entry name" value="NEUROPATHY TARGET ESTERASE SWS"/>
    <property type="match status" value="1"/>
</dbReference>